<protein>
    <recommendedName>
        <fullName evidence="2">Coenzyme Q-binding protein COQ10 START domain-containing protein</fullName>
    </recommendedName>
</protein>
<proteinExistence type="predicted"/>
<dbReference type="EMBL" id="BARU01015113">
    <property type="protein sequence ID" value="GAH40381.1"/>
    <property type="molecule type" value="Genomic_DNA"/>
</dbReference>
<sequence length="119" mass="13728">PKTKLKMELDSPVEKIYEVLSNTLDLPRWNIVVAECTELEPKKHFLKTNVGDVTNIEIENVPNKKMTSIQEDSPMQKIGYIFEDKGDSTIVTLWTEFELEDQRNVMEIAADLFLKSLKV</sequence>
<evidence type="ECO:0000313" key="1">
    <source>
        <dbReference type="EMBL" id="GAH40381.1"/>
    </source>
</evidence>
<comment type="caution">
    <text evidence="1">The sequence shown here is derived from an EMBL/GenBank/DDBJ whole genome shotgun (WGS) entry which is preliminary data.</text>
</comment>
<accession>X1F420</accession>
<dbReference type="SUPFAM" id="SSF55961">
    <property type="entry name" value="Bet v1-like"/>
    <property type="match status" value="1"/>
</dbReference>
<evidence type="ECO:0008006" key="2">
    <source>
        <dbReference type="Google" id="ProtNLM"/>
    </source>
</evidence>
<feature type="non-terminal residue" evidence="1">
    <location>
        <position position="119"/>
    </location>
</feature>
<name>X1F420_9ZZZZ</name>
<gene>
    <name evidence="1" type="ORF">S03H2_26222</name>
</gene>
<reference evidence="1" key="1">
    <citation type="journal article" date="2014" name="Front. Microbiol.">
        <title>High frequency of phylogenetically diverse reductive dehalogenase-homologous genes in deep subseafloor sedimentary metagenomes.</title>
        <authorList>
            <person name="Kawai M."/>
            <person name="Futagami T."/>
            <person name="Toyoda A."/>
            <person name="Takaki Y."/>
            <person name="Nishi S."/>
            <person name="Hori S."/>
            <person name="Arai W."/>
            <person name="Tsubouchi T."/>
            <person name="Morono Y."/>
            <person name="Uchiyama I."/>
            <person name="Ito T."/>
            <person name="Fujiyama A."/>
            <person name="Inagaki F."/>
            <person name="Takami H."/>
        </authorList>
    </citation>
    <scope>NUCLEOTIDE SEQUENCE</scope>
    <source>
        <strain evidence="1">Expedition CK06-06</strain>
    </source>
</reference>
<organism evidence="1">
    <name type="scientific">marine sediment metagenome</name>
    <dbReference type="NCBI Taxonomy" id="412755"/>
    <lineage>
        <taxon>unclassified sequences</taxon>
        <taxon>metagenomes</taxon>
        <taxon>ecological metagenomes</taxon>
    </lineage>
</organism>
<dbReference type="AlphaFoldDB" id="X1F420"/>
<feature type="non-terminal residue" evidence="1">
    <location>
        <position position="1"/>
    </location>
</feature>